<name>A0ABQ4F0A2_9ACTN</name>
<dbReference type="EMBL" id="BONX01000052">
    <property type="protein sequence ID" value="GIH00334.1"/>
    <property type="molecule type" value="Genomic_DNA"/>
</dbReference>
<reference evidence="1 2" key="1">
    <citation type="submission" date="2021-01" db="EMBL/GenBank/DDBJ databases">
        <title>Whole genome shotgun sequence of Plantactinospora mayteni NBRC 109088.</title>
        <authorList>
            <person name="Komaki H."/>
            <person name="Tamura T."/>
        </authorList>
    </citation>
    <scope>NUCLEOTIDE SEQUENCE [LARGE SCALE GENOMIC DNA]</scope>
    <source>
        <strain evidence="1 2">NBRC 109088</strain>
    </source>
</reference>
<dbReference type="Proteomes" id="UP000621500">
    <property type="component" value="Unassembled WGS sequence"/>
</dbReference>
<gene>
    <name evidence="1" type="ORF">Pma05_69060</name>
</gene>
<evidence type="ECO:0008006" key="3">
    <source>
        <dbReference type="Google" id="ProtNLM"/>
    </source>
</evidence>
<proteinExistence type="predicted"/>
<protein>
    <recommendedName>
        <fullName evidence="3">WXG100 family type VII secretion target</fullName>
    </recommendedName>
</protein>
<sequence>MSYVTHVPDPDAALTAAGRLNGVGERLSTAMARAVAALDAAGDPWGNDEIGQEYRNSFAATAELKVALTRIAESVSAFGAVASTSVDTLIEVDLRTRKLLGENGHRAT</sequence>
<dbReference type="RefSeq" id="WP_203861656.1">
    <property type="nucleotide sequence ID" value="NZ_BAAAZQ010000022.1"/>
</dbReference>
<comment type="caution">
    <text evidence="1">The sequence shown here is derived from an EMBL/GenBank/DDBJ whole genome shotgun (WGS) entry which is preliminary data.</text>
</comment>
<evidence type="ECO:0000313" key="2">
    <source>
        <dbReference type="Proteomes" id="UP000621500"/>
    </source>
</evidence>
<accession>A0ABQ4F0A2</accession>
<keyword evidence="2" id="KW-1185">Reference proteome</keyword>
<evidence type="ECO:0000313" key="1">
    <source>
        <dbReference type="EMBL" id="GIH00334.1"/>
    </source>
</evidence>
<organism evidence="1 2">
    <name type="scientific">Plantactinospora mayteni</name>
    <dbReference type="NCBI Taxonomy" id="566021"/>
    <lineage>
        <taxon>Bacteria</taxon>
        <taxon>Bacillati</taxon>
        <taxon>Actinomycetota</taxon>
        <taxon>Actinomycetes</taxon>
        <taxon>Micromonosporales</taxon>
        <taxon>Micromonosporaceae</taxon>
        <taxon>Plantactinospora</taxon>
    </lineage>
</organism>